<dbReference type="InterPro" id="IPR015500">
    <property type="entry name" value="Peptidase_S8_subtilisin-rel"/>
</dbReference>
<dbReference type="PRINTS" id="PR00723">
    <property type="entry name" value="SUBTILISIN"/>
</dbReference>
<reference evidence="8 9" key="1">
    <citation type="submission" date="2020-03" db="EMBL/GenBank/DDBJ databases">
        <title>Identification of Halomonas strains.</title>
        <authorList>
            <person name="Xiao Z."/>
            <person name="Dong F."/>
            <person name="Wang Z."/>
            <person name="Zhao J.-Y."/>
        </authorList>
    </citation>
    <scope>NUCLEOTIDE SEQUENCE [LARGE SCALE GENOMIC DNA]</scope>
    <source>
        <strain evidence="8 9">DX6</strain>
    </source>
</reference>
<feature type="active site" description="Charge relay system" evidence="5">
    <location>
        <position position="66"/>
    </location>
</feature>
<evidence type="ECO:0000313" key="9">
    <source>
        <dbReference type="Proteomes" id="UP001318321"/>
    </source>
</evidence>
<sequence length="740" mass="78713">MFSQLMPTSRITTPWLLPLVVGLSACGGGGGGGGTKPTNSDGIHESAPTPTLRSFDNAGVVVGVADTGFRITHESLAPALLATVNLVDGSGDVSGDEDHGTAVASLVEQGDVSPALYLAKVSSDSSPGRAATNVLDYSVGYLADEGARVINHSWSGRVNAPSPSASYLGVNSLDSLRRIATGNDGLGSVYVVAAGNGGEALQADRPIHLHDDIYSRMLIVGGSVRDDGDIQLAANSNHPGEDSDWQARFLTAPWRQTVADASGDDTYAEWAGTSIAAPQVAGYAAAMIALWPHLDAATISQRLLDTADRSSSLYQDGSCGEGGDVNCGYYYLGQGEADLDAALAPAGSLALATGSHLDEGTQSLEQSLVQLSGAYGDSLASSGALADVAAFDELGRDYRIDLTAHAFPRDSHEARQRSRMTRLSSASPDQRQEQRGSARALSWSSQTNGHGEALASRLDGRFGRNDWTLTRFAGDELDPASAYAESGIMPLLAFQGGSDLTRGLDTVHGLRNDYALSHRATLQARHWMGDGTEWGVALGEEYQASRSDVGMRFEISPQLAVSTTVGVLDERHGLLGGQGSGMLTLGERNRTGYASLGLDARLGRHWQAFALYDRGRGEAEGSGFIQHLDIARVEELSIGLQRSGERHTTAFAYRQPMRIDQAEATLSVPVGRAIDGDVIHEERSVTLSPSGRQQEFELGYRYQTQRRGAIGFNLNHTREPGHDRNARSDITLLFNYEMTF</sequence>
<evidence type="ECO:0000256" key="4">
    <source>
        <dbReference type="ARBA" id="ARBA00022825"/>
    </source>
</evidence>
<dbReference type="PROSITE" id="PS00138">
    <property type="entry name" value="SUBTILASE_SER"/>
    <property type="match status" value="1"/>
</dbReference>
<keyword evidence="9" id="KW-1185">Reference proteome</keyword>
<dbReference type="SUPFAM" id="SSF52743">
    <property type="entry name" value="Subtilisin-like"/>
    <property type="match status" value="1"/>
</dbReference>
<dbReference type="InterPro" id="IPR050131">
    <property type="entry name" value="Peptidase_S8_subtilisin-like"/>
</dbReference>
<feature type="region of interest" description="Disordered" evidence="6">
    <location>
        <begin position="29"/>
        <end position="51"/>
    </location>
</feature>
<protein>
    <submittedName>
        <fullName evidence="8">S8 family serine peptidase</fullName>
    </submittedName>
</protein>
<organism evidence="8 9">
    <name type="scientific">Billgrantia bachuensis</name>
    <dbReference type="NCBI Taxonomy" id="2717286"/>
    <lineage>
        <taxon>Bacteria</taxon>
        <taxon>Pseudomonadati</taxon>
        <taxon>Pseudomonadota</taxon>
        <taxon>Gammaproteobacteria</taxon>
        <taxon>Oceanospirillales</taxon>
        <taxon>Halomonadaceae</taxon>
        <taxon>Billgrantia</taxon>
    </lineage>
</organism>
<evidence type="ECO:0000256" key="2">
    <source>
        <dbReference type="ARBA" id="ARBA00022670"/>
    </source>
</evidence>
<dbReference type="InterPro" id="IPR036852">
    <property type="entry name" value="Peptidase_S8/S53_dom_sf"/>
</dbReference>
<dbReference type="PANTHER" id="PTHR43806">
    <property type="entry name" value="PEPTIDASE S8"/>
    <property type="match status" value="1"/>
</dbReference>
<keyword evidence="4 5" id="KW-0720">Serine protease</keyword>
<dbReference type="Pfam" id="PF00082">
    <property type="entry name" value="Peptidase_S8"/>
    <property type="match status" value="1"/>
</dbReference>
<evidence type="ECO:0000259" key="7">
    <source>
        <dbReference type="Pfam" id="PF00082"/>
    </source>
</evidence>
<dbReference type="PANTHER" id="PTHR43806:SF11">
    <property type="entry name" value="CEREVISIN-RELATED"/>
    <property type="match status" value="1"/>
</dbReference>
<accession>A0ABX0PRK2</accession>
<evidence type="ECO:0000256" key="3">
    <source>
        <dbReference type="ARBA" id="ARBA00022801"/>
    </source>
</evidence>
<evidence type="ECO:0000256" key="6">
    <source>
        <dbReference type="SAM" id="MobiDB-lite"/>
    </source>
</evidence>
<proteinExistence type="inferred from homology"/>
<dbReference type="PROSITE" id="PS51892">
    <property type="entry name" value="SUBTILASE"/>
    <property type="match status" value="1"/>
</dbReference>
<comment type="caution">
    <text evidence="8">The sequence shown here is derived from an EMBL/GenBank/DDBJ whole genome shotgun (WGS) entry which is preliminary data.</text>
</comment>
<dbReference type="Gene3D" id="3.40.50.200">
    <property type="entry name" value="Peptidase S8/S53 domain"/>
    <property type="match status" value="1"/>
</dbReference>
<comment type="similarity">
    <text evidence="1 5">Belongs to the peptidase S8 family.</text>
</comment>
<dbReference type="Proteomes" id="UP001318321">
    <property type="component" value="Unassembled WGS sequence"/>
</dbReference>
<feature type="active site" description="Charge relay system" evidence="5">
    <location>
        <position position="274"/>
    </location>
</feature>
<evidence type="ECO:0000313" key="8">
    <source>
        <dbReference type="EMBL" id="NIC05206.1"/>
    </source>
</evidence>
<evidence type="ECO:0000256" key="1">
    <source>
        <dbReference type="ARBA" id="ARBA00011073"/>
    </source>
</evidence>
<keyword evidence="2 5" id="KW-0645">Protease</keyword>
<dbReference type="EMBL" id="JAAQTO010000017">
    <property type="protein sequence ID" value="NIC05206.1"/>
    <property type="molecule type" value="Genomic_DNA"/>
</dbReference>
<dbReference type="InterPro" id="IPR000209">
    <property type="entry name" value="Peptidase_S8/S53_dom"/>
</dbReference>
<keyword evidence="3 5" id="KW-0378">Hydrolase</keyword>
<dbReference type="InterPro" id="IPR023828">
    <property type="entry name" value="Peptidase_S8_Ser-AS"/>
</dbReference>
<gene>
    <name evidence="8" type="ORF">HBJ55_07195</name>
</gene>
<feature type="domain" description="Peptidase S8/S53" evidence="7">
    <location>
        <begin position="58"/>
        <end position="322"/>
    </location>
</feature>
<evidence type="ECO:0000256" key="5">
    <source>
        <dbReference type="PROSITE-ProRule" id="PRU01240"/>
    </source>
</evidence>
<name>A0ABX0PRK2_9GAMM</name>
<feature type="region of interest" description="Disordered" evidence="6">
    <location>
        <begin position="409"/>
        <end position="448"/>
    </location>
</feature>
<feature type="active site" description="Charge relay system" evidence="5">
    <location>
        <position position="99"/>
    </location>
</feature>